<dbReference type="RefSeq" id="XP_026627995.1">
    <property type="nucleotide sequence ID" value="XM_026765785.1"/>
</dbReference>
<dbReference type="GeneID" id="38134141"/>
<keyword evidence="3" id="KW-1185">Reference proteome</keyword>
<accession>A0A3F3Q742</accession>
<organism evidence="2 3">
    <name type="scientific">Aspergillus welwitschiae</name>
    <dbReference type="NCBI Taxonomy" id="1341132"/>
    <lineage>
        <taxon>Eukaryota</taxon>
        <taxon>Fungi</taxon>
        <taxon>Dikarya</taxon>
        <taxon>Ascomycota</taxon>
        <taxon>Pezizomycotina</taxon>
        <taxon>Eurotiomycetes</taxon>
        <taxon>Eurotiomycetidae</taxon>
        <taxon>Eurotiales</taxon>
        <taxon>Aspergillaceae</taxon>
        <taxon>Aspergillus</taxon>
        <taxon>Aspergillus subgen. Circumdati</taxon>
    </lineage>
</organism>
<feature type="transmembrane region" description="Helical" evidence="1">
    <location>
        <begin position="12"/>
        <end position="38"/>
    </location>
</feature>
<evidence type="ECO:0000313" key="3">
    <source>
        <dbReference type="Proteomes" id="UP000253729"/>
    </source>
</evidence>
<gene>
    <name evidence="2" type="ORF">BDQ94DRAFT_141259</name>
</gene>
<dbReference type="AlphaFoldDB" id="A0A3F3Q742"/>
<keyword evidence="1" id="KW-1133">Transmembrane helix</keyword>
<protein>
    <submittedName>
        <fullName evidence="2">Uncharacterized protein</fullName>
    </submittedName>
</protein>
<keyword evidence="1" id="KW-0472">Membrane</keyword>
<evidence type="ECO:0000313" key="2">
    <source>
        <dbReference type="EMBL" id="RDH34973.1"/>
    </source>
</evidence>
<name>A0A3F3Q742_9EURO</name>
<dbReference type="EMBL" id="KZ852042">
    <property type="protein sequence ID" value="RDH34973.1"/>
    <property type="molecule type" value="Genomic_DNA"/>
</dbReference>
<dbReference type="Proteomes" id="UP000253729">
    <property type="component" value="Unassembled WGS sequence"/>
</dbReference>
<sequence length="74" mass="7921">MLATHTIAHQPGLWVVGSVSSVSAPALAAASLLQVVLVRRPSLFIVRRCSSFRREGTIHGLTPLCTALVCREDP</sequence>
<proteinExistence type="predicted"/>
<reference evidence="2 3" key="1">
    <citation type="submission" date="2018-07" db="EMBL/GenBank/DDBJ databases">
        <title>The genomes of Aspergillus section Nigri reveals drivers in fungal speciation.</title>
        <authorList>
            <consortium name="DOE Joint Genome Institute"/>
            <person name="Vesth T.C."/>
            <person name="Nybo J."/>
            <person name="Theobald S."/>
            <person name="Brandl J."/>
            <person name="Frisvad J.C."/>
            <person name="Nielsen K.F."/>
            <person name="Lyhne E.K."/>
            <person name="Kogle M.E."/>
            <person name="Kuo A."/>
            <person name="Riley R."/>
            <person name="Clum A."/>
            <person name="Nolan M."/>
            <person name="Lipzen A."/>
            <person name="Salamov A."/>
            <person name="Henrissat B."/>
            <person name="Wiebenga A."/>
            <person name="De vries R.P."/>
            <person name="Grigoriev I.V."/>
            <person name="Mortensen U.H."/>
            <person name="Andersen M.R."/>
            <person name="Baker S.E."/>
        </authorList>
    </citation>
    <scope>NUCLEOTIDE SEQUENCE [LARGE SCALE GENOMIC DNA]</scope>
    <source>
        <strain evidence="2 3">CBS 139.54b</strain>
    </source>
</reference>
<keyword evidence="1" id="KW-0812">Transmembrane</keyword>
<evidence type="ECO:0000256" key="1">
    <source>
        <dbReference type="SAM" id="Phobius"/>
    </source>
</evidence>